<dbReference type="Proteomes" id="UP000275749">
    <property type="component" value="Unassembled WGS sequence"/>
</dbReference>
<dbReference type="InterPro" id="IPR050791">
    <property type="entry name" value="Aldo-Keto_reductase"/>
</dbReference>
<reference evidence="3 4" key="1">
    <citation type="submission" date="2018-11" db="EMBL/GenBank/DDBJ databases">
        <title>Sequencing the genomes of 1000 actinobacteria strains.</title>
        <authorList>
            <person name="Klenk H.-P."/>
        </authorList>
    </citation>
    <scope>NUCLEOTIDE SEQUENCE [LARGE SCALE GENOMIC DNA]</scope>
    <source>
        <strain evidence="3 4">DSM 10546</strain>
    </source>
</reference>
<feature type="domain" description="NADP-dependent oxidoreductase" evidence="2">
    <location>
        <begin position="16"/>
        <end position="310"/>
    </location>
</feature>
<evidence type="ECO:0000259" key="2">
    <source>
        <dbReference type="Pfam" id="PF00248"/>
    </source>
</evidence>
<dbReference type="GO" id="GO:0005737">
    <property type="term" value="C:cytoplasm"/>
    <property type="evidence" value="ECO:0007669"/>
    <property type="project" value="TreeGrafter"/>
</dbReference>
<evidence type="ECO:0000256" key="1">
    <source>
        <dbReference type="ARBA" id="ARBA00023002"/>
    </source>
</evidence>
<evidence type="ECO:0000313" key="3">
    <source>
        <dbReference type="EMBL" id="ROR55028.1"/>
    </source>
</evidence>
<protein>
    <submittedName>
        <fullName evidence="3">Aryl-alcohol dehydrogenase-like predicted oxidoreductase</fullName>
    </submittedName>
</protein>
<dbReference type="GO" id="GO:0016491">
    <property type="term" value="F:oxidoreductase activity"/>
    <property type="evidence" value="ECO:0007669"/>
    <property type="project" value="UniProtKB-KW"/>
</dbReference>
<proteinExistence type="predicted"/>
<dbReference type="Gene3D" id="3.20.20.100">
    <property type="entry name" value="NADP-dependent oxidoreductase domain"/>
    <property type="match status" value="1"/>
</dbReference>
<sequence>MQKRRLGGIGLEVSVLGLGCMGMSGGYSERPDRDAMITLLRQAVELGVTFFDTAEIYGMGHNEALVGEALAPVRDKVVIASKFFEKINHEVPELEGRRVRPDEVAGCLEGTLRRLGTDWLDLYYLHRVNPEVPIEEYAGVLGELADEGKIRGYGLSEAAAETIRRADAVHPVTAVQSEYSLWWKRPEEEVLGVCEELGIGFVPFSPLGKGFLTGTVDTSTSFEQGNDIRTTIPRFAPEALEKNMAMAELVRDVAENHGAAPSQIALAWLLSRRPWIVPIPGTRRLERLKENLGAATLELSDEDMDALTEAAAQIPIEGGRYDEHHESMTNL</sequence>
<name>A0A3N1ZWD1_9ACTN</name>
<accession>A0A3N1ZWD1</accession>
<dbReference type="CDD" id="cd19078">
    <property type="entry name" value="AKR_AKR13C1_2"/>
    <property type="match status" value="1"/>
</dbReference>
<dbReference type="Pfam" id="PF00248">
    <property type="entry name" value="Aldo_ket_red"/>
    <property type="match status" value="1"/>
</dbReference>
<dbReference type="SUPFAM" id="SSF51430">
    <property type="entry name" value="NAD(P)-linked oxidoreductase"/>
    <property type="match status" value="1"/>
</dbReference>
<comment type="caution">
    <text evidence="3">The sequence shown here is derived from an EMBL/GenBank/DDBJ whole genome shotgun (WGS) entry which is preliminary data.</text>
</comment>
<dbReference type="PANTHER" id="PTHR43625">
    <property type="entry name" value="AFLATOXIN B1 ALDEHYDE REDUCTASE"/>
    <property type="match status" value="1"/>
</dbReference>
<evidence type="ECO:0000313" key="4">
    <source>
        <dbReference type="Proteomes" id="UP000275749"/>
    </source>
</evidence>
<dbReference type="AlphaFoldDB" id="A0A3N1ZWD1"/>
<dbReference type="InterPro" id="IPR023210">
    <property type="entry name" value="NADP_OxRdtase_dom"/>
</dbReference>
<dbReference type="RefSeq" id="WP_123575949.1">
    <property type="nucleotide sequence ID" value="NZ_RKHG01000001.1"/>
</dbReference>
<keyword evidence="1" id="KW-0560">Oxidoreductase</keyword>
<dbReference type="PANTHER" id="PTHR43625:SF77">
    <property type="entry name" value="ALDO-KETO REDUCTASE"/>
    <property type="match status" value="1"/>
</dbReference>
<gene>
    <name evidence="3" type="ORF">EDD41_2271</name>
</gene>
<dbReference type="EMBL" id="RKHG01000001">
    <property type="protein sequence ID" value="ROR55028.1"/>
    <property type="molecule type" value="Genomic_DNA"/>
</dbReference>
<organism evidence="3 4">
    <name type="scientific">Luteococcus japonicus</name>
    <dbReference type="NCBI Taxonomy" id="33984"/>
    <lineage>
        <taxon>Bacteria</taxon>
        <taxon>Bacillati</taxon>
        <taxon>Actinomycetota</taxon>
        <taxon>Actinomycetes</taxon>
        <taxon>Propionibacteriales</taxon>
        <taxon>Propionibacteriaceae</taxon>
        <taxon>Luteococcus</taxon>
    </lineage>
</organism>
<dbReference type="InterPro" id="IPR036812">
    <property type="entry name" value="NAD(P)_OxRdtase_dom_sf"/>
</dbReference>